<feature type="region of interest" description="Disordered" evidence="6">
    <location>
        <begin position="1"/>
        <end position="28"/>
    </location>
</feature>
<comment type="caution">
    <text evidence="8">The sequence shown here is derived from an EMBL/GenBank/DDBJ whole genome shotgun (WGS) entry which is preliminary data.</text>
</comment>
<dbReference type="AlphaFoldDB" id="A0A0L1IRZ4"/>
<evidence type="ECO:0000313" key="9">
    <source>
        <dbReference type="Proteomes" id="UP000037505"/>
    </source>
</evidence>
<feature type="compositionally biased region" description="Basic and acidic residues" evidence="6">
    <location>
        <begin position="1"/>
        <end position="20"/>
    </location>
</feature>
<name>A0A0L1IRZ4_ASPN3</name>
<evidence type="ECO:0000256" key="5">
    <source>
        <dbReference type="ARBA" id="ARBA00023242"/>
    </source>
</evidence>
<sequence>LERDNRALRQQHESSEDHDNCVYAPSPVADGLDSTAAGGNSMLTPQSASMFTDSAATDGNMVNPLTTGPPTYIADRTGKVYYLGHSSTWSLTMRLLELTHETLYKCPFPAGMQRLDSTIYDLGWDGTRHTVMPGVAGLPSLDHSLFLMNVTKFHTGLIFHLFDEKTFVARLYEFYRDPAENVHTAGLWFIQFLVIMALGKAFIGLRTNGEALPGANLFLKAFMMLPDYCCLWREPSLSGELLCAMALYLQCIDWRVSAHNMIGQALRIMFVHGYHTNIPRGTFEDSALERSRKVWWTVFNLERQMSVLMGIPSGVSNQDITASLPSYPESLNRGATMAIHVKLSQAFGIVVDKLYGQDSHVNAKFVRNAQKVLQSVAGVAPELTDHFPIPEEGSLNGISRDTGYMNLLYHQCIMVATRPFLVGLIIRRIRSENPEIVIPSSIRLLLQVCIDSAKKTIHILQALQRQQLLEHFLPFDLESAISAGVIMCMAAIVAPFLVESPRHYLEGVFAILAEMVEKGNLVAEAHKNKLEHLEALLSEFQTPGSARRGDTGSGCHPVPEPAEDDDNGEELMRDGEAAGLGLIGGEGLGHVEPWDLTHDITASQLMTVASTLDVNGMLDWVGFDLAMDESNNHPTL</sequence>
<keyword evidence="2" id="KW-0805">Transcription regulation</keyword>
<protein>
    <recommendedName>
        <fullName evidence="7">Xylanolytic transcriptional activator regulatory domain-containing protein</fullName>
    </recommendedName>
</protein>
<dbReference type="CDD" id="cd12148">
    <property type="entry name" value="fungal_TF_MHR"/>
    <property type="match status" value="1"/>
</dbReference>
<dbReference type="GeneID" id="26810667"/>
<dbReference type="OrthoDB" id="3548654at2759"/>
<organism evidence="8 9">
    <name type="scientific">Aspergillus nomiae NRRL (strain ATCC 15546 / NRRL 13137 / CBS 260.88 / M93)</name>
    <dbReference type="NCBI Taxonomy" id="1509407"/>
    <lineage>
        <taxon>Eukaryota</taxon>
        <taxon>Fungi</taxon>
        <taxon>Dikarya</taxon>
        <taxon>Ascomycota</taxon>
        <taxon>Pezizomycotina</taxon>
        <taxon>Eurotiomycetes</taxon>
        <taxon>Eurotiomycetidae</taxon>
        <taxon>Eurotiales</taxon>
        <taxon>Aspergillaceae</taxon>
        <taxon>Aspergillus</taxon>
        <taxon>Aspergillus subgen. Circumdati</taxon>
    </lineage>
</organism>
<dbReference type="GO" id="GO:0005634">
    <property type="term" value="C:nucleus"/>
    <property type="evidence" value="ECO:0007669"/>
    <property type="project" value="UniProtKB-SubCell"/>
</dbReference>
<dbReference type="SMART" id="SM00906">
    <property type="entry name" value="Fungal_trans"/>
    <property type="match status" value="1"/>
</dbReference>
<keyword evidence="9" id="KW-1185">Reference proteome</keyword>
<dbReference type="GO" id="GO:0008270">
    <property type="term" value="F:zinc ion binding"/>
    <property type="evidence" value="ECO:0007669"/>
    <property type="project" value="InterPro"/>
</dbReference>
<accession>A0A0L1IRZ4</accession>
<evidence type="ECO:0000259" key="7">
    <source>
        <dbReference type="SMART" id="SM00906"/>
    </source>
</evidence>
<dbReference type="PANTHER" id="PTHR47540">
    <property type="entry name" value="THIAMINE REPRESSIBLE GENES REGULATORY PROTEIN THI5"/>
    <property type="match status" value="1"/>
</dbReference>
<dbReference type="RefSeq" id="XP_015402866.1">
    <property type="nucleotide sequence ID" value="XM_015554119.1"/>
</dbReference>
<dbReference type="GO" id="GO:0043565">
    <property type="term" value="F:sequence-specific DNA binding"/>
    <property type="evidence" value="ECO:0007669"/>
    <property type="project" value="TreeGrafter"/>
</dbReference>
<keyword evidence="5" id="KW-0539">Nucleus</keyword>
<keyword evidence="3" id="KW-0238">DNA-binding</keyword>
<evidence type="ECO:0000256" key="1">
    <source>
        <dbReference type="ARBA" id="ARBA00004123"/>
    </source>
</evidence>
<evidence type="ECO:0000256" key="2">
    <source>
        <dbReference type="ARBA" id="ARBA00023015"/>
    </source>
</evidence>
<reference evidence="8 9" key="1">
    <citation type="submission" date="2014-06" db="EMBL/GenBank/DDBJ databases">
        <title>The Genome of the Aflatoxigenic Filamentous Fungus Aspergillus nomius.</title>
        <authorList>
            <person name="Moore M.G."/>
            <person name="Shannon B.M."/>
            <person name="Brian M.M."/>
        </authorList>
    </citation>
    <scope>NUCLEOTIDE SEQUENCE [LARGE SCALE GENOMIC DNA]</scope>
    <source>
        <strain evidence="8 9">NRRL 13137</strain>
    </source>
</reference>
<evidence type="ECO:0000256" key="6">
    <source>
        <dbReference type="SAM" id="MobiDB-lite"/>
    </source>
</evidence>
<proteinExistence type="predicted"/>
<dbReference type="Pfam" id="PF04082">
    <property type="entry name" value="Fungal_trans"/>
    <property type="match status" value="1"/>
</dbReference>
<dbReference type="InterPro" id="IPR051711">
    <property type="entry name" value="Stress_Response_Reg"/>
</dbReference>
<dbReference type="PANTHER" id="PTHR47540:SF6">
    <property type="entry name" value="ZN(II)2CYS6 TRANSCRIPTION FACTOR (EUROFUNG)"/>
    <property type="match status" value="1"/>
</dbReference>
<dbReference type="GO" id="GO:0006351">
    <property type="term" value="P:DNA-templated transcription"/>
    <property type="evidence" value="ECO:0007669"/>
    <property type="project" value="InterPro"/>
</dbReference>
<comment type="subcellular location">
    <subcellularLocation>
        <location evidence="1">Nucleus</location>
    </subcellularLocation>
</comment>
<feature type="domain" description="Xylanolytic transcriptional activator regulatory" evidence="7">
    <location>
        <begin position="258"/>
        <end position="331"/>
    </location>
</feature>
<evidence type="ECO:0000256" key="3">
    <source>
        <dbReference type="ARBA" id="ARBA00023125"/>
    </source>
</evidence>
<dbReference type="InterPro" id="IPR007219">
    <property type="entry name" value="XnlR_reg_dom"/>
</dbReference>
<feature type="region of interest" description="Disordered" evidence="6">
    <location>
        <begin position="542"/>
        <end position="570"/>
    </location>
</feature>
<gene>
    <name evidence="8" type="ORF">ANOM_008863</name>
</gene>
<feature type="non-terminal residue" evidence="8">
    <location>
        <position position="1"/>
    </location>
</feature>
<keyword evidence="4" id="KW-0804">Transcription</keyword>
<evidence type="ECO:0000313" key="8">
    <source>
        <dbReference type="EMBL" id="KNG81943.1"/>
    </source>
</evidence>
<dbReference type="GO" id="GO:0045944">
    <property type="term" value="P:positive regulation of transcription by RNA polymerase II"/>
    <property type="evidence" value="ECO:0007669"/>
    <property type="project" value="TreeGrafter"/>
</dbReference>
<dbReference type="Proteomes" id="UP000037505">
    <property type="component" value="Unassembled WGS sequence"/>
</dbReference>
<evidence type="ECO:0000256" key="4">
    <source>
        <dbReference type="ARBA" id="ARBA00023163"/>
    </source>
</evidence>
<dbReference type="EMBL" id="JNOM01000394">
    <property type="protein sequence ID" value="KNG81943.1"/>
    <property type="molecule type" value="Genomic_DNA"/>
</dbReference>
<dbReference type="STRING" id="1509407.A0A0L1IRZ4"/>